<sequence length="507" mass="55638">MTNILAYDRMGTVRTTDVEGRLRVAKTPISKANICPYMGREIPEGQKLGLDPERIYQMLRDPDELKKAAPSFNGLPVLEEHFHVTAANPRRDLVVGTTGNEAAFDAPYLMNSLVVWDGEAISRIKTGEQRELSSAYRYTADMTPGEYEGQKYDGVMRDIVGSHVAVVPTGRAGPDVLVADSQMENTNMKYIPRASRRAMFAKLRPFLAQDADIDAAKKALDCDEMGKDDACDTLRNLLGGRVPDEIMDQVLSLFENAATGGALNTAQDSDEAERREKLRAAGLSDDEIDKVIASLADVAEDDDDDFAEMAEKMRKAGMSEEDIEACRALCEPQAAQDDEQTEADREREAAGASEADRARAERDRKDRRDEAEGARRADEERAERERRDRERESAGAKAAMDAAISKAKSDAVAETMAAMRDLHTAQDAVKPFVGTVAMDSAEGVYRFTLRQLGYDLSGIPATAYRAMFDQHARRADSAKRPTIAADSKAGLGLLDKFPGLKAVKIKG</sequence>
<evidence type="ECO:0000313" key="3">
    <source>
        <dbReference type="Proteomes" id="UP000464674"/>
    </source>
</evidence>
<reference evidence="2 3" key="1">
    <citation type="journal article" date="2020" name="Carbohydr. Polym.">
        <title>Characterization and optimization of production of bacterial cellulose from strain CGMCC 17276 based on whole-genome analysis.</title>
        <authorList>
            <person name="Lu T."/>
            <person name="Gao H."/>
            <person name="Liao B."/>
            <person name="Wu J."/>
            <person name="Zhang W."/>
            <person name="Huang J."/>
            <person name="Liu M."/>
            <person name="Huang J."/>
            <person name="Chang Z."/>
            <person name="Jin M."/>
            <person name="Yi Z."/>
            <person name="Jiang D."/>
        </authorList>
    </citation>
    <scope>NUCLEOTIDE SEQUENCE [LARGE SCALE GENOMIC DNA]</scope>
    <source>
        <strain evidence="2 3">CGMCC 17276</strain>
    </source>
</reference>
<accession>A0A857FJ05</accession>
<evidence type="ECO:0000313" key="2">
    <source>
        <dbReference type="EMBL" id="QHC34148.1"/>
    </source>
</evidence>
<dbReference type="AlphaFoldDB" id="A0A857FJ05"/>
<dbReference type="RefSeq" id="WP_159260022.1">
    <property type="nucleotide sequence ID" value="NZ_CP041348.1"/>
</dbReference>
<gene>
    <name evidence="2" type="ORF">FMA36_00235</name>
</gene>
<organism evidence="2 3">
    <name type="scientific">Komagataeibacter xylinus</name>
    <name type="common">Gluconacetobacter xylinus</name>
    <dbReference type="NCBI Taxonomy" id="28448"/>
    <lineage>
        <taxon>Bacteria</taxon>
        <taxon>Pseudomonadati</taxon>
        <taxon>Pseudomonadota</taxon>
        <taxon>Alphaproteobacteria</taxon>
        <taxon>Acetobacterales</taxon>
        <taxon>Acetobacteraceae</taxon>
        <taxon>Komagataeibacter</taxon>
    </lineage>
</organism>
<dbReference type="Pfam" id="PF09979">
    <property type="entry name" value="DUF2213"/>
    <property type="match status" value="1"/>
</dbReference>
<feature type="region of interest" description="Disordered" evidence="1">
    <location>
        <begin position="334"/>
        <end position="402"/>
    </location>
</feature>
<proteinExistence type="predicted"/>
<feature type="compositionally biased region" description="Basic and acidic residues" evidence="1">
    <location>
        <begin position="342"/>
        <end position="394"/>
    </location>
</feature>
<dbReference type="OrthoDB" id="7549700at2"/>
<dbReference type="Proteomes" id="UP000464674">
    <property type="component" value="Chromosome"/>
</dbReference>
<dbReference type="InterPro" id="IPR016913">
    <property type="entry name" value="UCP029215"/>
</dbReference>
<evidence type="ECO:0000256" key="1">
    <source>
        <dbReference type="SAM" id="MobiDB-lite"/>
    </source>
</evidence>
<protein>
    <submittedName>
        <fullName evidence="2">DUF2213 domain-containing protein</fullName>
    </submittedName>
</protein>
<name>A0A857FJ05_KOMXY</name>
<dbReference type="EMBL" id="CP041348">
    <property type="protein sequence ID" value="QHC34148.1"/>
    <property type="molecule type" value="Genomic_DNA"/>
</dbReference>